<dbReference type="SUPFAM" id="SSF55781">
    <property type="entry name" value="GAF domain-like"/>
    <property type="match status" value="1"/>
</dbReference>
<reference evidence="2" key="1">
    <citation type="submission" date="2020-08" db="EMBL/GenBank/DDBJ databases">
        <title>Ramlibacter sp. USB13 16S ribosomal RNA gene genome sequencing and assembly.</title>
        <authorList>
            <person name="Kang M."/>
        </authorList>
    </citation>
    <scope>NUCLEOTIDE SEQUENCE</scope>
    <source>
        <strain evidence="2">USB13</strain>
    </source>
</reference>
<gene>
    <name evidence="2" type="ORF">H8N03_07220</name>
</gene>
<dbReference type="InterPro" id="IPR029016">
    <property type="entry name" value="GAF-like_dom_sf"/>
</dbReference>
<comment type="caution">
    <text evidence="2">The sequence shown here is derived from an EMBL/GenBank/DDBJ whole genome shotgun (WGS) entry which is preliminary data.</text>
</comment>
<dbReference type="RefSeq" id="WP_187075481.1">
    <property type="nucleotide sequence ID" value="NZ_JACORT010000002.1"/>
</dbReference>
<dbReference type="Pfam" id="PF13185">
    <property type="entry name" value="GAF_2"/>
    <property type="match status" value="1"/>
</dbReference>
<accession>A0A923MPZ1</accession>
<dbReference type="AlphaFoldDB" id="A0A923MPZ1"/>
<feature type="domain" description="GAF" evidence="1">
    <location>
        <begin position="32"/>
        <end position="173"/>
    </location>
</feature>
<organism evidence="2 3">
    <name type="scientific">Ramlibacter cellulosilyticus</name>
    <dbReference type="NCBI Taxonomy" id="2764187"/>
    <lineage>
        <taxon>Bacteria</taxon>
        <taxon>Pseudomonadati</taxon>
        <taxon>Pseudomonadota</taxon>
        <taxon>Betaproteobacteria</taxon>
        <taxon>Burkholderiales</taxon>
        <taxon>Comamonadaceae</taxon>
        <taxon>Ramlibacter</taxon>
    </lineage>
</organism>
<keyword evidence="3" id="KW-1185">Reference proteome</keyword>
<dbReference type="EMBL" id="JACORT010000002">
    <property type="protein sequence ID" value="MBC5782731.1"/>
    <property type="molecule type" value="Genomic_DNA"/>
</dbReference>
<proteinExistence type="predicted"/>
<dbReference type="InterPro" id="IPR003018">
    <property type="entry name" value="GAF"/>
</dbReference>
<name>A0A923MPZ1_9BURK</name>
<protein>
    <submittedName>
        <fullName evidence="2">GAF domain-containing protein</fullName>
    </submittedName>
</protein>
<evidence type="ECO:0000313" key="3">
    <source>
        <dbReference type="Proteomes" id="UP000608513"/>
    </source>
</evidence>
<evidence type="ECO:0000259" key="1">
    <source>
        <dbReference type="Pfam" id="PF13185"/>
    </source>
</evidence>
<sequence>MSDQGTLSAEERAIVEAAAARARGALHSGSPLRDVLSVLTAAVEALGKHRVVASILVLDREGLLRNGASPNLPADYLDAIDRLKPDPRVGTCAAAAATGEVVETPSFLEDARWSELRHLPMALGFAGAWSMPIKREGRVLGTFGTYFRERRRPTAAERAAMGVLAPVAAEAIAGAW</sequence>
<dbReference type="Proteomes" id="UP000608513">
    <property type="component" value="Unassembled WGS sequence"/>
</dbReference>
<evidence type="ECO:0000313" key="2">
    <source>
        <dbReference type="EMBL" id="MBC5782731.1"/>
    </source>
</evidence>
<dbReference type="Gene3D" id="3.30.450.40">
    <property type="match status" value="1"/>
</dbReference>